<keyword evidence="3" id="KW-1185">Reference proteome</keyword>
<dbReference type="EMBL" id="SRJD01000002">
    <property type="protein sequence ID" value="TGA99761.1"/>
    <property type="molecule type" value="Genomic_DNA"/>
</dbReference>
<protein>
    <submittedName>
        <fullName evidence="2">AtpZ/AtpI family protein</fullName>
    </submittedName>
</protein>
<dbReference type="Proteomes" id="UP000298347">
    <property type="component" value="Unassembled WGS sequence"/>
</dbReference>
<evidence type="ECO:0000313" key="3">
    <source>
        <dbReference type="Proteomes" id="UP000298347"/>
    </source>
</evidence>
<dbReference type="RefSeq" id="WP_135347157.1">
    <property type="nucleotide sequence ID" value="NZ_SRJD01000002.1"/>
</dbReference>
<accession>A0A4Z0GST0</accession>
<organism evidence="2 3">
    <name type="scientific">Sporolactobacillus shoreae</name>
    <dbReference type="NCBI Taxonomy" id="1465501"/>
    <lineage>
        <taxon>Bacteria</taxon>
        <taxon>Bacillati</taxon>
        <taxon>Bacillota</taxon>
        <taxon>Bacilli</taxon>
        <taxon>Bacillales</taxon>
        <taxon>Sporolactobacillaceae</taxon>
        <taxon>Sporolactobacillus</taxon>
    </lineage>
</organism>
<keyword evidence="1" id="KW-0472">Membrane</keyword>
<keyword evidence="1" id="KW-1133">Transmembrane helix</keyword>
<gene>
    <name evidence="2" type="ORF">E4665_02075</name>
</gene>
<dbReference type="InterPro" id="IPR032820">
    <property type="entry name" value="ATPase_put"/>
</dbReference>
<feature type="transmembrane region" description="Helical" evidence="1">
    <location>
        <begin position="12"/>
        <end position="34"/>
    </location>
</feature>
<dbReference type="AlphaFoldDB" id="A0A4Z0GST0"/>
<comment type="caution">
    <text evidence="2">The sequence shown here is derived from an EMBL/GenBank/DDBJ whole genome shotgun (WGS) entry which is preliminary data.</text>
</comment>
<keyword evidence="1" id="KW-0812">Transmembrane</keyword>
<evidence type="ECO:0000313" key="2">
    <source>
        <dbReference type="EMBL" id="TGA99761.1"/>
    </source>
</evidence>
<sequence length="73" mass="7956">MSGKKNVNPLQMAAMVSAMGFEIFSFILIGALAGKYLDGRFAPSHLWLPLCAVAGFLFGLVSCYYTLKSFTKD</sequence>
<evidence type="ECO:0000256" key="1">
    <source>
        <dbReference type="SAM" id="Phobius"/>
    </source>
</evidence>
<dbReference type="OrthoDB" id="282803at2"/>
<reference evidence="2 3" key="1">
    <citation type="journal article" date="2015" name="Int. J. Syst. Evol. Microbiol.">
        <title>Sporolactobacillus shoreae sp. nov. and Sporolactobacillus spathodeae sp. nov., two spore-forming lactic acid bacteria isolated from tree barks in Thailand.</title>
        <authorList>
            <person name="Thamacharoensuk T."/>
            <person name="Kitahara M."/>
            <person name="Ohkuma M."/>
            <person name="Thongchul N."/>
            <person name="Tanasupawat S."/>
        </authorList>
    </citation>
    <scope>NUCLEOTIDE SEQUENCE [LARGE SCALE GENOMIC DNA]</scope>
    <source>
        <strain evidence="2 3">BK92</strain>
    </source>
</reference>
<proteinExistence type="predicted"/>
<feature type="transmembrane region" description="Helical" evidence="1">
    <location>
        <begin position="46"/>
        <end position="67"/>
    </location>
</feature>
<dbReference type="Pfam" id="PF09527">
    <property type="entry name" value="ATPase_gene1"/>
    <property type="match status" value="1"/>
</dbReference>
<name>A0A4Z0GST0_9BACL</name>